<keyword evidence="7" id="KW-0675">Receptor</keyword>
<reference evidence="13" key="1">
    <citation type="submission" date="2017-02" db="UniProtKB">
        <authorList>
            <consortium name="WormBaseParasite"/>
        </authorList>
    </citation>
    <scope>IDENTIFICATION</scope>
</reference>
<keyword evidence="2" id="KW-1003">Cell membrane</keyword>
<evidence type="ECO:0000256" key="8">
    <source>
        <dbReference type="ARBA" id="ARBA00023224"/>
    </source>
</evidence>
<dbReference type="PROSITE" id="PS50262">
    <property type="entry name" value="G_PROTEIN_RECEP_F1_2"/>
    <property type="match status" value="1"/>
</dbReference>
<dbReference type="InterPro" id="IPR000276">
    <property type="entry name" value="GPCR_Rhodpsn"/>
</dbReference>
<evidence type="ECO:0000256" key="7">
    <source>
        <dbReference type="ARBA" id="ARBA00023170"/>
    </source>
</evidence>
<dbReference type="InterPro" id="IPR017452">
    <property type="entry name" value="GPCR_Rhodpsn_7TM"/>
</dbReference>
<gene>
    <name evidence="11" type="ORF">TCLT_LOCUS9480</name>
</gene>
<dbReference type="PRINTS" id="PR00237">
    <property type="entry name" value="GPCRRHODOPSN"/>
</dbReference>
<evidence type="ECO:0000313" key="13">
    <source>
        <dbReference type="WBParaSite" id="TCLT_0000949101-mRNA-1"/>
    </source>
</evidence>
<dbReference type="Proteomes" id="UP000276776">
    <property type="component" value="Unassembled WGS sequence"/>
</dbReference>
<dbReference type="PANTHER" id="PTHR24229:SF50">
    <property type="entry name" value="G-PROTEIN COUPLED RECEPTORS FAMILY 1 PROFILE DOMAIN-CONTAINING PROTEIN"/>
    <property type="match status" value="1"/>
</dbReference>
<dbReference type="STRING" id="103827.A0A0N5D8Q2"/>
<feature type="transmembrane region" description="Helical" evidence="9">
    <location>
        <begin position="68"/>
        <end position="93"/>
    </location>
</feature>
<keyword evidence="6 9" id="KW-0472">Membrane</keyword>
<dbReference type="SUPFAM" id="SSF81321">
    <property type="entry name" value="Family A G protein-coupled receptor-like"/>
    <property type="match status" value="1"/>
</dbReference>
<proteinExistence type="predicted"/>
<dbReference type="GO" id="GO:0042277">
    <property type="term" value="F:peptide binding"/>
    <property type="evidence" value="ECO:0007669"/>
    <property type="project" value="TreeGrafter"/>
</dbReference>
<evidence type="ECO:0000256" key="5">
    <source>
        <dbReference type="ARBA" id="ARBA00023040"/>
    </source>
</evidence>
<dbReference type="PANTHER" id="PTHR24229">
    <property type="entry name" value="NEUROPEPTIDES RECEPTOR"/>
    <property type="match status" value="1"/>
</dbReference>
<dbReference type="EMBL" id="UYYF01004806">
    <property type="protein sequence ID" value="VDN07113.1"/>
    <property type="molecule type" value="Genomic_DNA"/>
</dbReference>
<evidence type="ECO:0000256" key="1">
    <source>
        <dbReference type="ARBA" id="ARBA00004651"/>
    </source>
</evidence>
<evidence type="ECO:0000256" key="2">
    <source>
        <dbReference type="ARBA" id="ARBA00022475"/>
    </source>
</evidence>
<protein>
    <submittedName>
        <fullName evidence="13">G_PROTEIN_RECEP_F1_2 domain-containing protein</fullName>
    </submittedName>
</protein>
<feature type="domain" description="G-protein coupled receptors family 1 profile" evidence="10">
    <location>
        <begin position="1"/>
        <end position="134"/>
    </location>
</feature>
<keyword evidence="8" id="KW-0807">Transducer</keyword>
<sequence length="134" mass="15912">MCRPHFCVRYRNYCTAMSSSAFAWFLAFSAAIPLYLYSELVELQMASAIRRTRFVCIAKWPSLSSARWYIIFSSILIFVLPLSLMIYFNYHILKKLREALLCSKRMKRASQTRVPYHRVTRLVLWVVIFHAVCW</sequence>
<dbReference type="OrthoDB" id="6076970at2759"/>
<evidence type="ECO:0000256" key="3">
    <source>
        <dbReference type="ARBA" id="ARBA00022692"/>
    </source>
</evidence>
<name>A0A0N5D8Q2_THECL</name>
<keyword evidence="3 9" id="KW-0812">Transmembrane</keyword>
<dbReference type="AlphaFoldDB" id="A0A0N5D8Q2"/>
<evidence type="ECO:0000313" key="12">
    <source>
        <dbReference type="Proteomes" id="UP000276776"/>
    </source>
</evidence>
<evidence type="ECO:0000259" key="10">
    <source>
        <dbReference type="PROSITE" id="PS50262"/>
    </source>
</evidence>
<feature type="transmembrane region" description="Helical" evidence="9">
    <location>
        <begin position="21"/>
        <end position="38"/>
    </location>
</feature>
<organism evidence="13">
    <name type="scientific">Thelazia callipaeda</name>
    <name type="common">Oriental eyeworm</name>
    <name type="synonym">Parasitic nematode</name>
    <dbReference type="NCBI Taxonomy" id="103827"/>
    <lineage>
        <taxon>Eukaryota</taxon>
        <taxon>Metazoa</taxon>
        <taxon>Ecdysozoa</taxon>
        <taxon>Nematoda</taxon>
        <taxon>Chromadorea</taxon>
        <taxon>Rhabditida</taxon>
        <taxon>Spirurina</taxon>
        <taxon>Spiruromorpha</taxon>
        <taxon>Thelazioidea</taxon>
        <taxon>Thelaziidae</taxon>
        <taxon>Thelazia</taxon>
    </lineage>
</organism>
<dbReference type="Pfam" id="PF00001">
    <property type="entry name" value="7tm_1"/>
    <property type="match status" value="1"/>
</dbReference>
<reference evidence="11 12" key="2">
    <citation type="submission" date="2018-11" db="EMBL/GenBank/DDBJ databases">
        <authorList>
            <consortium name="Pathogen Informatics"/>
        </authorList>
    </citation>
    <scope>NUCLEOTIDE SEQUENCE [LARGE SCALE GENOMIC DNA]</scope>
</reference>
<evidence type="ECO:0000313" key="11">
    <source>
        <dbReference type="EMBL" id="VDN07113.1"/>
    </source>
</evidence>
<accession>A0A0N5D8Q2</accession>
<dbReference type="GO" id="GO:0005886">
    <property type="term" value="C:plasma membrane"/>
    <property type="evidence" value="ECO:0007669"/>
    <property type="project" value="UniProtKB-SubCell"/>
</dbReference>
<dbReference type="GO" id="GO:0043005">
    <property type="term" value="C:neuron projection"/>
    <property type="evidence" value="ECO:0007669"/>
    <property type="project" value="TreeGrafter"/>
</dbReference>
<dbReference type="WBParaSite" id="TCLT_0000949101-mRNA-1">
    <property type="protein sequence ID" value="TCLT_0000949101-mRNA-1"/>
    <property type="gene ID" value="TCLT_0000949101"/>
</dbReference>
<dbReference type="OMA" id="WVVIFHA"/>
<keyword evidence="12" id="KW-1185">Reference proteome</keyword>
<keyword evidence="5" id="KW-0297">G-protein coupled receptor</keyword>
<comment type="subcellular location">
    <subcellularLocation>
        <location evidence="1">Cell membrane</location>
        <topology evidence="1">Multi-pass membrane protein</topology>
    </subcellularLocation>
</comment>
<dbReference type="GO" id="GO:0004930">
    <property type="term" value="F:G protein-coupled receptor activity"/>
    <property type="evidence" value="ECO:0007669"/>
    <property type="project" value="UniProtKB-KW"/>
</dbReference>
<evidence type="ECO:0000256" key="4">
    <source>
        <dbReference type="ARBA" id="ARBA00022989"/>
    </source>
</evidence>
<keyword evidence="4 9" id="KW-1133">Transmembrane helix</keyword>
<evidence type="ECO:0000256" key="9">
    <source>
        <dbReference type="SAM" id="Phobius"/>
    </source>
</evidence>
<evidence type="ECO:0000256" key="6">
    <source>
        <dbReference type="ARBA" id="ARBA00023136"/>
    </source>
</evidence>
<dbReference type="Gene3D" id="1.20.1070.10">
    <property type="entry name" value="Rhodopsin 7-helix transmembrane proteins"/>
    <property type="match status" value="1"/>
</dbReference>